<proteinExistence type="inferred from homology"/>
<feature type="transmembrane region" description="Helical" evidence="6">
    <location>
        <begin position="59"/>
        <end position="81"/>
    </location>
</feature>
<reference evidence="7 8" key="1">
    <citation type="journal article" date="2020" name="IScience">
        <title>Genome Sequencing of the Endangered Kingdonia uniflora (Circaeasteraceae, Ranunculales) Reveals Potential Mechanisms of Evolutionary Specialization.</title>
        <authorList>
            <person name="Sun Y."/>
            <person name="Deng T."/>
            <person name="Zhang A."/>
            <person name="Moore M.J."/>
            <person name="Landis J.B."/>
            <person name="Lin N."/>
            <person name="Zhang H."/>
            <person name="Zhang X."/>
            <person name="Huang J."/>
            <person name="Zhang X."/>
            <person name="Sun H."/>
            <person name="Wang H."/>
        </authorList>
    </citation>
    <scope>NUCLEOTIDE SEQUENCE [LARGE SCALE GENOMIC DNA]</scope>
    <source>
        <strain evidence="7">TB1705</strain>
        <tissue evidence="7">Leaf</tissue>
    </source>
</reference>
<feature type="transmembrane region" description="Helical" evidence="6">
    <location>
        <begin position="192"/>
        <end position="215"/>
    </location>
</feature>
<evidence type="ECO:0000256" key="4">
    <source>
        <dbReference type="ARBA" id="ARBA00022989"/>
    </source>
</evidence>
<keyword evidence="5 6" id="KW-0472">Membrane</keyword>
<keyword evidence="4 6" id="KW-1133">Transmembrane helix</keyword>
<comment type="caution">
    <text evidence="7">The sequence shown here is derived from an EMBL/GenBank/DDBJ whole genome shotgun (WGS) entry which is preliminary data.</text>
</comment>
<evidence type="ECO:0000256" key="2">
    <source>
        <dbReference type="ARBA" id="ARBA00006948"/>
    </source>
</evidence>
<keyword evidence="3 6" id="KW-0812">Transmembrane</keyword>
<dbReference type="InterPro" id="IPR006904">
    <property type="entry name" value="DUF716"/>
</dbReference>
<comment type="subcellular location">
    <subcellularLocation>
        <location evidence="1">Membrane</location>
        <topology evidence="1">Multi-pass membrane protein</topology>
    </subcellularLocation>
</comment>
<feature type="transmembrane region" description="Helical" evidence="6">
    <location>
        <begin position="249"/>
        <end position="267"/>
    </location>
</feature>
<evidence type="ECO:0000256" key="3">
    <source>
        <dbReference type="ARBA" id="ARBA00022692"/>
    </source>
</evidence>
<gene>
    <name evidence="7" type="ORF">GIB67_039054</name>
</gene>
<protein>
    <submittedName>
        <fullName evidence="7">Uncharacterized protein</fullName>
    </submittedName>
</protein>
<dbReference type="OrthoDB" id="551896at2759"/>
<dbReference type="GO" id="GO:0016020">
    <property type="term" value="C:membrane"/>
    <property type="evidence" value="ECO:0007669"/>
    <property type="project" value="UniProtKB-SubCell"/>
</dbReference>
<sequence>MGLYTLCLAGGGFMLVGAWESLTSAYNHLNHDETPPSLSPPHHETPTRNTNGYPTKPNLFLSLGFVFIAVLSIGFIFNSLISLIDAHNSKDQVGVALQLVIMSISFVFLLYSVIGALKRFTNWVSIPSSILNLIAIYGFGEEFLLFYLQRKDPNGLENRYFDLLLVPITICFFSTFLKLGSPSSSFPNLARGVGLILQGTWFIQMGFSFFTNWMAHGCDLHESSRGNFTVKCKGHPEYHRSKAIATLQFNCHLAFLVVLIVGLYSFIARKYGVSGDYLSYKPLGAELRLLEHQTQFTLDSDDDEIVIEEVATKQKDDVRSLSAVGFNGFGVH</sequence>
<dbReference type="Proteomes" id="UP000541444">
    <property type="component" value="Unassembled WGS sequence"/>
</dbReference>
<dbReference type="Pfam" id="PF04819">
    <property type="entry name" value="DUF716"/>
    <property type="match status" value="1"/>
</dbReference>
<dbReference type="EMBL" id="JACGCM010002208">
    <property type="protein sequence ID" value="KAF6143271.1"/>
    <property type="molecule type" value="Genomic_DNA"/>
</dbReference>
<dbReference type="PANTHER" id="PTHR46285">
    <property type="entry name" value="PROTEINASE INHIBITOR I4, SERPIN (DUF716)-RELATED"/>
    <property type="match status" value="1"/>
</dbReference>
<name>A0A7J7LKS5_9MAGN</name>
<evidence type="ECO:0000256" key="6">
    <source>
        <dbReference type="SAM" id="Phobius"/>
    </source>
</evidence>
<feature type="transmembrane region" description="Helical" evidence="6">
    <location>
        <begin position="126"/>
        <end position="148"/>
    </location>
</feature>
<feature type="transmembrane region" description="Helical" evidence="6">
    <location>
        <begin position="93"/>
        <end position="114"/>
    </location>
</feature>
<feature type="transmembrane region" description="Helical" evidence="6">
    <location>
        <begin position="160"/>
        <end position="180"/>
    </location>
</feature>
<comment type="similarity">
    <text evidence="2">Belongs to the TMEM45 family.</text>
</comment>
<organism evidence="7 8">
    <name type="scientific">Kingdonia uniflora</name>
    <dbReference type="NCBI Taxonomy" id="39325"/>
    <lineage>
        <taxon>Eukaryota</taxon>
        <taxon>Viridiplantae</taxon>
        <taxon>Streptophyta</taxon>
        <taxon>Embryophyta</taxon>
        <taxon>Tracheophyta</taxon>
        <taxon>Spermatophyta</taxon>
        <taxon>Magnoliopsida</taxon>
        <taxon>Ranunculales</taxon>
        <taxon>Circaeasteraceae</taxon>
        <taxon>Kingdonia</taxon>
    </lineage>
</organism>
<keyword evidence="8" id="KW-1185">Reference proteome</keyword>
<dbReference type="PANTHER" id="PTHR46285:SF7">
    <property type="entry name" value="OS06G0238900 PROTEIN"/>
    <property type="match status" value="1"/>
</dbReference>
<evidence type="ECO:0000313" key="8">
    <source>
        <dbReference type="Proteomes" id="UP000541444"/>
    </source>
</evidence>
<evidence type="ECO:0000256" key="1">
    <source>
        <dbReference type="ARBA" id="ARBA00004141"/>
    </source>
</evidence>
<evidence type="ECO:0000313" key="7">
    <source>
        <dbReference type="EMBL" id="KAF6143271.1"/>
    </source>
</evidence>
<accession>A0A7J7LKS5</accession>
<dbReference type="AlphaFoldDB" id="A0A7J7LKS5"/>
<evidence type="ECO:0000256" key="5">
    <source>
        <dbReference type="ARBA" id="ARBA00023136"/>
    </source>
</evidence>